<evidence type="ECO:0000259" key="2">
    <source>
        <dbReference type="Pfam" id="PF03235"/>
    </source>
</evidence>
<dbReference type="Proteomes" id="UP000035526">
    <property type="component" value="Unassembled WGS sequence"/>
</dbReference>
<name>A0A837J6M5_9BACT</name>
<organism evidence="3 4">
    <name type="scientific">Aliarcobacter butzleri L351</name>
    <dbReference type="NCBI Taxonomy" id="1447259"/>
    <lineage>
        <taxon>Bacteria</taxon>
        <taxon>Pseudomonadati</taxon>
        <taxon>Campylobacterota</taxon>
        <taxon>Epsilonproteobacteria</taxon>
        <taxon>Campylobacterales</taxon>
        <taxon>Arcobacteraceae</taxon>
        <taxon>Aliarcobacter</taxon>
    </lineage>
</organism>
<dbReference type="EMBL" id="JAIS01000034">
    <property type="protein sequence ID" value="KLE02189.1"/>
    <property type="molecule type" value="Genomic_DNA"/>
</dbReference>
<evidence type="ECO:0000313" key="4">
    <source>
        <dbReference type="Proteomes" id="UP000035526"/>
    </source>
</evidence>
<proteinExistence type="predicted"/>
<dbReference type="PANTHER" id="PTHR35149">
    <property type="entry name" value="SLL5132 PROTEIN"/>
    <property type="match status" value="1"/>
</dbReference>
<sequence length="550" mass="65768">MSLQLRAEQKKITDIFNNEVEYIIPNFQRPYSWGYSQCYQLYSDIFDSFERNEEFFLGNIVTANSQENNDFFQLIDGQQRITTLLLWIKALFLLYEEKFGSEHGGLKKALYKEDWESGKLRRRLISNILETKDDDLIEIILSENFSQEQLIELFNKNKNRLENKIEDKVEIKNKFEMNFIYLYYWSKNDYENNLKEFIIYLLKKVMLLPMQLNADNTDEAINKALKIFETINNRGMDLADSDILKAKIYALAIKDNNGPLFIKKWIELRENLEIMNVKIDDIFRFYLHIIRGHEKLTTSEIGLRDFFTLEPYSPLKTKDYNEILDDLYNIVFVYEYIDEKIKEKSKLSKWLQVIENYTNQYPKIALVVFLFYTYKKTGSLSNENIIIDFCKNIIRYVYYKGATSTIKNEIYLIIKNIAWDIELKKYEYNLSTNFFDSMGRLKKGFALLSYYLNNDDDISNLSFNRLITYSDKDFNNDNIDDIYDCLGNFVFLDLNKRNISFESRIKFFDNSNIFKKQINPHLIMQDPLSFIKERDEKLKNKLIEFMKGLI</sequence>
<feature type="domain" description="GmrSD restriction endonucleases N-terminal" evidence="2">
    <location>
        <begin position="12"/>
        <end position="248"/>
    </location>
</feature>
<dbReference type="Pfam" id="PF03235">
    <property type="entry name" value="GmrSD_N"/>
    <property type="match status" value="1"/>
</dbReference>
<feature type="coiled-coil region" evidence="1">
    <location>
        <begin position="151"/>
        <end position="178"/>
    </location>
</feature>
<keyword evidence="1" id="KW-0175">Coiled coil</keyword>
<evidence type="ECO:0000256" key="1">
    <source>
        <dbReference type="SAM" id="Coils"/>
    </source>
</evidence>
<evidence type="ECO:0000313" key="3">
    <source>
        <dbReference type="EMBL" id="KLE02189.1"/>
    </source>
</evidence>
<dbReference type="RefSeq" id="WP_046991269.1">
    <property type="nucleotide sequence ID" value="NZ_JAIS01000034.1"/>
</dbReference>
<dbReference type="PANTHER" id="PTHR35149:SF1">
    <property type="entry name" value="DUF5655 DOMAIN-CONTAINING PROTEIN"/>
    <property type="match status" value="1"/>
</dbReference>
<comment type="caution">
    <text evidence="3">The sequence shown here is derived from an EMBL/GenBank/DDBJ whole genome shotgun (WGS) entry which is preliminary data.</text>
</comment>
<dbReference type="InterPro" id="IPR004919">
    <property type="entry name" value="GmrSD_N"/>
</dbReference>
<reference evidence="3 4" key="1">
    <citation type="submission" date="2014-01" db="EMBL/GenBank/DDBJ databases">
        <title>Development of a Comparative Genomic Fingerprinting Assay for High Resolution Genotyping of Arcobacter butzleri.</title>
        <authorList>
            <person name="Webb A.L."/>
            <person name="Inglis G.D."/>
            <person name="Kruczkiewicz P."/>
            <person name="Selinger L.B."/>
            <person name="Taboada E.N."/>
        </authorList>
    </citation>
    <scope>NUCLEOTIDE SEQUENCE [LARGE SCALE GENOMIC DNA]</scope>
    <source>
        <strain evidence="3 4">L351</strain>
    </source>
</reference>
<dbReference type="AlphaFoldDB" id="A0A837J6M5"/>
<accession>A0A837J6M5</accession>
<gene>
    <name evidence="3" type="ORF">AF76_02815</name>
</gene>
<protein>
    <recommendedName>
        <fullName evidence="2">GmrSD restriction endonucleases N-terminal domain-containing protein</fullName>
    </recommendedName>
</protein>